<evidence type="ECO:0000256" key="3">
    <source>
        <dbReference type="ARBA" id="ARBA00022989"/>
    </source>
</evidence>
<dbReference type="Proteomes" id="UP000236621">
    <property type="component" value="Unassembled WGS sequence"/>
</dbReference>
<name>A0A2K3Q2Z0_9HYPO</name>
<dbReference type="PANTHER" id="PTHR15407">
    <property type="entry name" value="FUKUTIN-RELATED"/>
    <property type="match status" value="1"/>
</dbReference>
<evidence type="ECO:0000256" key="2">
    <source>
        <dbReference type="ARBA" id="ARBA00022692"/>
    </source>
</evidence>
<keyword evidence="3" id="KW-1133">Transmembrane helix</keyword>
<feature type="chain" id="PRO_5014403708" evidence="5">
    <location>
        <begin position="19"/>
        <end position="291"/>
    </location>
</feature>
<evidence type="ECO:0000313" key="7">
    <source>
        <dbReference type="EMBL" id="PNY21905.1"/>
    </source>
</evidence>
<dbReference type="OrthoDB" id="444255at2759"/>
<evidence type="ECO:0000256" key="4">
    <source>
        <dbReference type="ARBA" id="ARBA00023136"/>
    </source>
</evidence>
<keyword evidence="5" id="KW-0732">Signal</keyword>
<proteinExistence type="predicted"/>
<dbReference type="STRING" id="45235.A0A2K3Q2Z0"/>
<keyword evidence="8" id="KW-1185">Reference proteome</keyword>
<protein>
    <submittedName>
        <fullName evidence="7">Protein MNN4</fullName>
    </submittedName>
</protein>
<comment type="subcellular location">
    <subcellularLocation>
        <location evidence="1">Membrane</location>
        <topology evidence="1">Single-pass membrane protein</topology>
    </subcellularLocation>
</comment>
<dbReference type="PANTHER" id="PTHR15407:SF28">
    <property type="entry name" value="RIBITOL-5-PHOSPHATE TRANSFERASE FKTN"/>
    <property type="match status" value="1"/>
</dbReference>
<sequence>MLCLRALLVAGLATLGLATLGLASPAPVRRRSPDQDADADADANLSPTRFIDMWDEWVPEPKYFNEPGGSVARGHYDLRFFRDEIPYGKHLVVLRDLVRSYLAIMQEHGVETWLAHGTLLGWWWNGRIMPWDTDLDVQVSNNTLQWMGDHLNRTEYEYNSTQSQTTKTYLLDVNPHHVEIGPGEGENIIDARWIDTATGMFIDITGVRERDPSRPGYWSCKNKHRYASQDLWPMRISEFEGVRARIPYNFEQILVEEYSPYSLVIEEYEGHRWDRDLKEWVKMTPNGKKSH</sequence>
<evidence type="ECO:0000256" key="1">
    <source>
        <dbReference type="ARBA" id="ARBA00004167"/>
    </source>
</evidence>
<gene>
    <name evidence="7" type="ORF">TCAP_07195</name>
</gene>
<feature type="signal peptide" evidence="5">
    <location>
        <begin position="1"/>
        <end position="18"/>
    </location>
</feature>
<dbReference type="InterPro" id="IPR009644">
    <property type="entry name" value="FKTN/MNN4/W02B3.4-1"/>
</dbReference>
<feature type="domain" description="LicD/FKTN/FKRP nucleotidyltransferase" evidence="6">
    <location>
        <begin position="106"/>
        <end position="212"/>
    </location>
</feature>
<evidence type="ECO:0000259" key="6">
    <source>
        <dbReference type="Pfam" id="PF04991"/>
    </source>
</evidence>
<organism evidence="7 8">
    <name type="scientific">Tolypocladium capitatum</name>
    <dbReference type="NCBI Taxonomy" id="45235"/>
    <lineage>
        <taxon>Eukaryota</taxon>
        <taxon>Fungi</taxon>
        <taxon>Dikarya</taxon>
        <taxon>Ascomycota</taxon>
        <taxon>Pezizomycotina</taxon>
        <taxon>Sordariomycetes</taxon>
        <taxon>Hypocreomycetidae</taxon>
        <taxon>Hypocreales</taxon>
        <taxon>Ophiocordycipitaceae</taxon>
        <taxon>Tolypocladium</taxon>
    </lineage>
</organism>
<dbReference type="GO" id="GO:0009100">
    <property type="term" value="P:glycoprotein metabolic process"/>
    <property type="evidence" value="ECO:0007669"/>
    <property type="project" value="UniProtKB-ARBA"/>
</dbReference>
<keyword evidence="2" id="KW-0812">Transmembrane</keyword>
<dbReference type="Pfam" id="PF04991">
    <property type="entry name" value="LicD"/>
    <property type="match status" value="1"/>
</dbReference>
<reference evidence="7 8" key="1">
    <citation type="submission" date="2017-08" db="EMBL/GenBank/DDBJ databases">
        <title>Harnessing the power of phylogenomics to disentangle the directionality and signatures of interkingdom host jumping in the parasitic fungal genus Tolypocladium.</title>
        <authorList>
            <person name="Quandt C.A."/>
            <person name="Patterson W."/>
            <person name="Spatafora J.W."/>
        </authorList>
    </citation>
    <scope>NUCLEOTIDE SEQUENCE [LARGE SCALE GENOMIC DNA]</scope>
    <source>
        <strain evidence="7 8">CBS 113982</strain>
    </source>
</reference>
<dbReference type="AlphaFoldDB" id="A0A2K3Q2Z0"/>
<accession>A0A2K3Q2Z0</accession>
<dbReference type="InterPro" id="IPR007074">
    <property type="entry name" value="LicD/FKTN/FKRP_NTP_transf"/>
</dbReference>
<evidence type="ECO:0000256" key="5">
    <source>
        <dbReference type="SAM" id="SignalP"/>
    </source>
</evidence>
<dbReference type="EMBL" id="NRSZ01001225">
    <property type="protein sequence ID" value="PNY21905.1"/>
    <property type="molecule type" value="Genomic_DNA"/>
</dbReference>
<comment type="caution">
    <text evidence="7">The sequence shown here is derived from an EMBL/GenBank/DDBJ whole genome shotgun (WGS) entry which is preliminary data.</text>
</comment>
<keyword evidence="4" id="KW-0472">Membrane</keyword>
<dbReference type="GO" id="GO:0016020">
    <property type="term" value="C:membrane"/>
    <property type="evidence" value="ECO:0007669"/>
    <property type="project" value="UniProtKB-SubCell"/>
</dbReference>
<evidence type="ECO:0000313" key="8">
    <source>
        <dbReference type="Proteomes" id="UP000236621"/>
    </source>
</evidence>